<evidence type="ECO:0000313" key="2">
    <source>
        <dbReference type="Proteomes" id="UP000193922"/>
    </source>
</evidence>
<reference evidence="1 2" key="1">
    <citation type="submission" date="2016-07" db="EMBL/GenBank/DDBJ databases">
        <title>Pervasive Adenine N6-methylation of Active Genes in Fungi.</title>
        <authorList>
            <consortium name="DOE Joint Genome Institute"/>
            <person name="Mondo S.J."/>
            <person name="Dannebaum R.O."/>
            <person name="Kuo R.C."/>
            <person name="Labutti K."/>
            <person name="Haridas S."/>
            <person name="Kuo A."/>
            <person name="Salamov A."/>
            <person name="Ahrendt S.R."/>
            <person name="Lipzen A."/>
            <person name="Sullivan W."/>
            <person name="Andreopoulos W.B."/>
            <person name="Clum A."/>
            <person name="Lindquist E."/>
            <person name="Daum C."/>
            <person name="Ramamoorthy G.K."/>
            <person name="Gryganskyi A."/>
            <person name="Culley D."/>
            <person name="Magnuson J.K."/>
            <person name="James T.Y."/>
            <person name="O'Malley M.A."/>
            <person name="Stajich J.E."/>
            <person name="Spatafora J.W."/>
            <person name="Visel A."/>
            <person name="Grigoriev I.V."/>
        </authorList>
    </citation>
    <scope>NUCLEOTIDE SEQUENCE [LARGE SCALE GENOMIC DNA]</scope>
    <source>
        <strain evidence="1 2">ATCC 12442</strain>
    </source>
</reference>
<name>A0A1Y1W7D9_9FUNG</name>
<keyword evidence="2" id="KW-1185">Reference proteome</keyword>
<gene>
    <name evidence="1" type="ORF">DL89DRAFT_161002</name>
</gene>
<comment type="caution">
    <text evidence="1">The sequence shown here is derived from an EMBL/GenBank/DDBJ whole genome shotgun (WGS) entry which is preliminary data.</text>
</comment>
<protein>
    <submittedName>
        <fullName evidence="1">Uncharacterized protein</fullName>
    </submittedName>
</protein>
<dbReference type="Proteomes" id="UP000193922">
    <property type="component" value="Unassembled WGS sequence"/>
</dbReference>
<organism evidence="1 2">
    <name type="scientific">Linderina pennispora</name>
    <dbReference type="NCBI Taxonomy" id="61395"/>
    <lineage>
        <taxon>Eukaryota</taxon>
        <taxon>Fungi</taxon>
        <taxon>Fungi incertae sedis</taxon>
        <taxon>Zoopagomycota</taxon>
        <taxon>Kickxellomycotina</taxon>
        <taxon>Kickxellomycetes</taxon>
        <taxon>Kickxellales</taxon>
        <taxon>Kickxellaceae</taxon>
        <taxon>Linderina</taxon>
    </lineage>
</organism>
<dbReference type="EMBL" id="MCFD01000007">
    <property type="protein sequence ID" value="ORX69441.1"/>
    <property type="molecule type" value="Genomic_DNA"/>
</dbReference>
<accession>A0A1Y1W7D9</accession>
<dbReference type="AlphaFoldDB" id="A0A1Y1W7D9"/>
<sequence length="123" mass="13670">MLEGSSSLIETTSSAGLNPACMFSSPNLGNSGPHTDHSPFLRLSWPPARILLVKGYKIFGKTYVCRAEVENKSPHQRRVSTSPMALCITHQERRVSGYKAKQDTPCLHCRIMAKAEPWRTLSI</sequence>
<dbReference type="RefSeq" id="XP_040743129.1">
    <property type="nucleotide sequence ID" value="XM_040883662.1"/>
</dbReference>
<proteinExistence type="predicted"/>
<evidence type="ECO:0000313" key="1">
    <source>
        <dbReference type="EMBL" id="ORX69441.1"/>
    </source>
</evidence>
<dbReference type="GeneID" id="63800310"/>